<dbReference type="InterPro" id="IPR018376">
    <property type="entry name" value="Enoyl-CoA_hyd/isom_CS"/>
</dbReference>
<evidence type="ECO:0000313" key="4">
    <source>
        <dbReference type="Proteomes" id="UP000658258"/>
    </source>
</evidence>
<comment type="caution">
    <text evidence="3">The sequence shown here is derived from an EMBL/GenBank/DDBJ whole genome shotgun (WGS) entry which is preliminary data.</text>
</comment>
<dbReference type="PANTHER" id="PTHR42964:SF1">
    <property type="entry name" value="POLYKETIDE BIOSYNTHESIS ENOYL-COA HYDRATASE PKSH-RELATED"/>
    <property type="match status" value="1"/>
</dbReference>
<dbReference type="PANTHER" id="PTHR42964">
    <property type="entry name" value="ENOYL-COA HYDRATASE"/>
    <property type="match status" value="1"/>
</dbReference>
<accession>A0ABQ3I5P9</accession>
<dbReference type="Proteomes" id="UP000658258">
    <property type="component" value="Unassembled WGS sequence"/>
</dbReference>
<dbReference type="Gene3D" id="3.90.226.10">
    <property type="entry name" value="2-enoyl-CoA Hydratase, Chain A, domain 1"/>
    <property type="match status" value="1"/>
</dbReference>
<reference evidence="4" key="1">
    <citation type="journal article" date="2019" name="Int. J. Syst. Evol. Microbiol.">
        <title>The Global Catalogue of Microorganisms (GCM) 10K type strain sequencing project: providing services to taxonomists for standard genome sequencing and annotation.</title>
        <authorList>
            <consortium name="The Broad Institute Genomics Platform"/>
            <consortium name="The Broad Institute Genome Sequencing Center for Infectious Disease"/>
            <person name="Wu L."/>
            <person name="Ma J."/>
        </authorList>
    </citation>
    <scope>NUCLEOTIDE SEQUENCE [LARGE SCALE GENOMIC DNA]</scope>
    <source>
        <strain evidence="4">CGMCC 1.15111</strain>
    </source>
</reference>
<dbReference type="EMBL" id="BNAG01000003">
    <property type="protein sequence ID" value="GHE65251.1"/>
    <property type="molecule type" value="Genomic_DNA"/>
</dbReference>
<dbReference type="Gene3D" id="1.10.12.10">
    <property type="entry name" value="Lyase 2-enoyl-coa Hydratase, Chain A, domain 2"/>
    <property type="match status" value="1"/>
</dbReference>
<dbReference type="InterPro" id="IPR051683">
    <property type="entry name" value="Enoyl-CoA_Hydratase/Isomerase"/>
</dbReference>
<dbReference type="PROSITE" id="PS00166">
    <property type="entry name" value="ENOYL_COA_HYDRATASE"/>
    <property type="match status" value="1"/>
</dbReference>
<evidence type="ECO:0000256" key="2">
    <source>
        <dbReference type="RuleBase" id="RU003707"/>
    </source>
</evidence>
<protein>
    <submittedName>
        <fullName evidence="3">Enoyl-CoA hydratase</fullName>
    </submittedName>
</protein>
<comment type="similarity">
    <text evidence="1 2">Belongs to the enoyl-CoA hydratase/isomerase family.</text>
</comment>
<dbReference type="SUPFAM" id="SSF52096">
    <property type="entry name" value="ClpP/crotonase"/>
    <property type="match status" value="1"/>
</dbReference>
<dbReference type="InterPro" id="IPR014748">
    <property type="entry name" value="Enoyl-CoA_hydra_C"/>
</dbReference>
<organism evidence="3 4">
    <name type="scientific">Roseivirga thermotolerans</name>
    <dbReference type="NCBI Taxonomy" id="1758176"/>
    <lineage>
        <taxon>Bacteria</taxon>
        <taxon>Pseudomonadati</taxon>
        <taxon>Bacteroidota</taxon>
        <taxon>Cytophagia</taxon>
        <taxon>Cytophagales</taxon>
        <taxon>Roseivirgaceae</taxon>
        <taxon>Roseivirga</taxon>
    </lineage>
</organism>
<evidence type="ECO:0000313" key="3">
    <source>
        <dbReference type="EMBL" id="GHE65251.1"/>
    </source>
</evidence>
<proteinExistence type="inferred from homology"/>
<dbReference type="Pfam" id="PF00378">
    <property type="entry name" value="ECH_1"/>
    <property type="match status" value="1"/>
</dbReference>
<keyword evidence="4" id="KW-1185">Reference proteome</keyword>
<evidence type="ECO:0000256" key="1">
    <source>
        <dbReference type="ARBA" id="ARBA00005254"/>
    </source>
</evidence>
<dbReference type="InterPro" id="IPR029045">
    <property type="entry name" value="ClpP/crotonase-like_dom_sf"/>
</dbReference>
<dbReference type="InterPro" id="IPR001753">
    <property type="entry name" value="Enoyl-CoA_hydra/iso"/>
</dbReference>
<sequence length="260" mass="28738">MEKMNFVEYTVKDRVATIMLNRPDKRNALNEQVVSELKQAFQKAATDSDAKVVVLAARGAAFCAGADLAYLQQLQKNTFEENLADSNHLKELFYQIYTHPKVVIAKIQGHAIAGGCGLATVCDFSFAVEQAQFGYTEVRIGFIPAIVKVFLLRKLGEGKAKELLLSGDLISAQDAREMGLINWVVKEDELDSSVAEFARKLVRKNSGQSMQFTKQMIARVQSMSLEEGLAHAAEQNAKGRASDDCQKGISAFLNKEKPSW</sequence>
<gene>
    <name evidence="3" type="ORF">GCM10011340_20410</name>
</gene>
<name>A0ABQ3I5P9_9BACT</name>
<dbReference type="CDD" id="cd06558">
    <property type="entry name" value="crotonase-like"/>
    <property type="match status" value="1"/>
</dbReference>